<sequence length="333" mass="35933">MASLTIKNNPASPEVLAARAQTMKKVEDMCRSQKGWQEYSTPAEYRKSRLEGLDGFVKPLFYDGAKEVSAPARDGRSITLRIIRPENAANGVLLHFHAGGFVIGSAKSYDSYNLHLAKSLGLTAVSVEYRLAPENPYPASHQDCVDAALYALSPAGESTLGGPLRILAGESAGGSLAVAVALALRDEHGVDVRSRISALLPSYAIFDLTYTPSLLSHTREAVLSQDGMKGFVEAAFSHIPLNQRKNPKVSSLYADLKNLPPALFLSGTEDALVDDSVFMAAKWNEAGNETELCLIPGAWHAFTLIPAGEVTDEGLAELIRFGKKHLQFGKKHL</sequence>
<dbReference type="EMBL" id="MU004190">
    <property type="protein sequence ID" value="KAF2494593.1"/>
    <property type="molecule type" value="Genomic_DNA"/>
</dbReference>
<protein>
    <submittedName>
        <fullName evidence="3">Carboxylesterase</fullName>
    </submittedName>
</protein>
<evidence type="ECO:0000313" key="3">
    <source>
        <dbReference type="EMBL" id="KAF2494593.1"/>
    </source>
</evidence>
<evidence type="ECO:0000313" key="4">
    <source>
        <dbReference type="Proteomes" id="UP000799750"/>
    </source>
</evidence>
<dbReference type="SUPFAM" id="SSF53474">
    <property type="entry name" value="alpha/beta-Hydrolases"/>
    <property type="match status" value="1"/>
</dbReference>
<evidence type="ECO:0000256" key="1">
    <source>
        <dbReference type="ARBA" id="ARBA00022801"/>
    </source>
</evidence>
<dbReference type="Pfam" id="PF07859">
    <property type="entry name" value="Abhydrolase_3"/>
    <property type="match status" value="1"/>
</dbReference>
<name>A0A6A6QS53_9PEZI</name>
<proteinExistence type="predicted"/>
<dbReference type="PANTHER" id="PTHR48081">
    <property type="entry name" value="AB HYDROLASE SUPERFAMILY PROTEIN C4A8.06C"/>
    <property type="match status" value="1"/>
</dbReference>
<dbReference type="InterPro" id="IPR029058">
    <property type="entry name" value="AB_hydrolase_fold"/>
</dbReference>
<organism evidence="3 4">
    <name type="scientific">Lophium mytilinum</name>
    <dbReference type="NCBI Taxonomy" id="390894"/>
    <lineage>
        <taxon>Eukaryota</taxon>
        <taxon>Fungi</taxon>
        <taxon>Dikarya</taxon>
        <taxon>Ascomycota</taxon>
        <taxon>Pezizomycotina</taxon>
        <taxon>Dothideomycetes</taxon>
        <taxon>Pleosporomycetidae</taxon>
        <taxon>Mytilinidiales</taxon>
        <taxon>Mytilinidiaceae</taxon>
        <taxon>Lophium</taxon>
    </lineage>
</organism>
<dbReference type="PANTHER" id="PTHR48081:SF8">
    <property type="entry name" value="ALPHA_BETA HYDROLASE FOLD-3 DOMAIN-CONTAINING PROTEIN-RELATED"/>
    <property type="match status" value="1"/>
</dbReference>
<dbReference type="InterPro" id="IPR013094">
    <property type="entry name" value="AB_hydrolase_3"/>
</dbReference>
<dbReference type="GO" id="GO:0016787">
    <property type="term" value="F:hydrolase activity"/>
    <property type="evidence" value="ECO:0007669"/>
    <property type="project" value="UniProtKB-KW"/>
</dbReference>
<dbReference type="AlphaFoldDB" id="A0A6A6QS53"/>
<accession>A0A6A6QS53</accession>
<dbReference type="InterPro" id="IPR050300">
    <property type="entry name" value="GDXG_lipolytic_enzyme"/>
</dbReference>
<feature type="domain" description="Alpha/beta hydrolase fold-3" evidence="2">
    <location>
        <begin position="93"/>
        <end position="303"/>
    </location>
</feature>
<keyword evidence="4" id="KW-1185">Reference proteome</keyword>
<dbReference type="Gene3D" id="3.40.50.1820">
    <property type="entry name" value="alpha/beta hydrolase"/>
    <property type="match status" value="1"/>
</dbReference>
<keyword evidence="1" id="KW-0378">Hydrolase</keyword>
<dbReference type="Proteomes" id="UP000799750">
    <property type="component" value="Unassembled WGS sequence"/>
</dbReference>
<gene>
    <name evidence="3" type="ORF">BU16DRAFT_550496</name>
</gene>
<reference evidence="3" key="1">
    <citation type="journal article" date="2020" name="Stud. Mycol.">
        <title>101 Dothideomycetes genomes: a test case for predicting lifestyles and emergence of pathogens.</title>
        <authorList>
            <person name="Haridas S."/>
            <person name="Albert R."/>
            <person name="Binder M."/>
            <person name="Bloem J."/>
            <person name="Labutti K."/>
            <person name="Salamov A."/>
            <person name="Andreopoulos B."/>
            <person name="Baker S."/>
            <person name="Barry K."/>
            <person name="Bills G."/>
            <person name="Bluhm B."/>
            <person name="Cannon C."/>
            <person name="Castanera R."/>
            <person name="Culley D."/>
            <person name="Daum C."/>
            <person name="Ezra D."/>
            <person name="Gonzalez J."/>
            <person name="Henrissat B."/>
            <person name="Kuo A."/>
            <person name="Liang C."/>
            <person name="Lipzen A."/>
            <person name="Lutzoni F."/>
            <person name="Magnuson J."/>
            <person name="Mondo S."/>
            <person name="Nolan M."/>
            <person name="Ohm R."/>
            <person name="Pangilinan J."/>
            <person name="Park H.-J."/>
            <person name="Ramirez L."/>
            <person name="Alfaro M."/>
            <person name="Sun H."/>
            <person name="Tritt A."/>
            <person name="Yoshinaga Y."/>
            <person name="Zwiers L.-H."/>
            <person name="Turgeon B."/>
            <person name="Goodwin S."/>
            <person name="Spatafora J."/>
            <person name="Crous P."/>
            <person name="Grigoriev I."/>
        </authorList>
    </citation>
    <scope>NUCLEOTIDE SEQUENCE</scope>
    <source>
        <strain evidence="3">CBS 269.34</strain>
    </source>
</reference>
<evidence type="ECO:0000259" key="2">
    <source>
        <dbReference type="Pfam" id="PF07859"/>
    </source>
</evidence>
<dbReference type="OrthoDB" id="408631at2759"/>